<keyword evidence="2" id="KW-0863">Zinc-finger</keyword>
<dbReference type="PANTHER" id="PTHR35117:SF4">
    <property type="entry name" value="MYOSIN-M HEAVY PROTEIN"/>
    <property type="match status" value="1"/>
</dbReference>
<dbReference type="PANTHER" id="PTHR35117">
    <property type="entry name" value="MYOSIN-M HEAVY PROTEIN"/>
    <property type="match status" value="1"/>
</dbReference>
<sequence>MARSNRSKSSERVVGKGKVTPVQVAFLVDRYLCDNRFLETRSIFRSEASSLISKSPLREAPCSLIPLGDILNDYISLKEHKVIVDQEKTRVQNLLHGMQNVMNAYNSTASALPPPAITTAAPAATQMVASTSQPNNISVSPSGGSGHNTPNLMSASLPGNKRVGNFTAPSSQSITKKRKSPEVSLEAAPTDSNKEIDLEQGAAYGYHRRSFGGSDVSVYYSDGEDMTSCYSYFYSTTGVGPYEYEGGESRKVSSVMSSSEMDEDGGDDATAPPEKDCRICHLGVVETSGGGAMELGCSCKEDLAIAHRQCAETWFKIKGDKICEICQSVAKNVGGANEMVTSTVDEREVRNGGGGEETAAVAAAMAIENRWQPQRVVNIVLACGSGHNTPNLMSASLPGNKRVGNFTAPSSQSITKKRKSPEVSLEAAPTDSNKGRKKIPRAAKVDNNVANESSVITSSVAKCLFDSSDLSPPTNPSCLSTPQSQVSPQSDSNAKMSSKRDHVKGRLNFDNAEATMNLSPPASGDFVSTSSSGSEAEVDLFSERELSILGSACRFRYCLSRNARPLPATTIKLFLSIDLEQGAAYGYHRRSFGGSDVSVYYSDGEDMTSCYSYFYSTSGGPYEYEGGESRKVSSVMGLSDVDDDDGDDDATASPEKDCRICHLGVVETSGGGAMELGCSCKEDLAIAHRQCAETWFKIKGDKICEICQSVAKNVGSANEMVTSTVDEREVRNGGGGEETAAVAAAMAIENRWQPQRVVNIVLACMVFGFVVSWLFHFHVSSSS</sequence>
<evidence type="ECO:0000256" key="3">
    <source>
        <dbReference type="ARBA" id="ARBA00022833"/>
    </source>
</evidence>
<dbReference type="InterPro" id="IPR011016">
    <property type="entry name" value="Znf_RING-CH"/>
</dbReference>
<feature type="region of interest" description="Disordered" evidence="4">
    <location>
        <begin position="250"/>
        <end position="272"/>
    </location>
</feature>
<comment type="caution">
    <text evidence="7">The sequence shown here is derived from an EMBL/GenBank/DDBJ whole genome shotgun (WGS) entry which is preliminary data.</text>
</comment>
<feature type="transmembrane region" description="Helical" evidence="5">
    <location>
        <begin position="757"/>
        <end position="775"/>
    </location>
</feature>
<keyword evidence="5" id="KW-1133">Transmembrane helix</keyword>
<dbReference type="EMBL" id="JAGKQM010000005">
    <property type="protein sequence ID" value="KAH0925174.1"/>
    <property type="molecule type" value="Genomic_DNA"/>
</dbReference>
<evidence type="ECO:0000256" key="2">
    <source>
        <dbReference type="ARBA" id="ARBA00022771"/>
    </source>
</evidence>
<feature type="region of interest" description="Disordered" evidence="4">
    <location>
        <begin position="131"/>
        <end position="193"/>
    </location>
</feature>
<dbReference type="SMART" id="SM00744">
    <property type="entry name" value="RINGv"/>
    <property type="match status" value="2"/>
</dbReference>
<feature type="region of interest" description="Disordered" evidence="4">
    <location>
        <begin position="474"/>
        <end position="501"/>
    </location>
</feature>
<feature type="region of interest" description="Disordered" evidence="4">
    <location>
        <begin position="395"/>
        <end position="445"/>
    </location>
</feature>
<gene>
    <name evidence="7" type="ORF">HID58_017430</name>
</gene>
<evidence type="ECO:0000256" key="5">
    <source>
        <dbReference type="SAM" id="Phobius"/>
    </source>
</evidence>
<dbReference type="Gene3D" id="3.30.40.10">
    <property type="entry name" value="Zinc/RING finger domain, C3HC4 (zinc finger)"/>
    <property type="match status" value="2"/>
</dbReference>
<keyword evidence="3" id="KW-0862">Zinc</keyword>
<evidence type="ECO:0000313" key="7">
    <source>
        <dbReference type="EMBL" id="KAH0925174.1"/>
    </source>
</evidence>
<keyword evidence="8" id="KW-1185">Reference proteome</keyword>
<reference evidence="7 8" key="1">
    <citation type="submission" date="2021-05" db="EMBL/GenBank/DDBJ databases">
        <title>Genome Assembly of Synthetic Allotetraploid Brassica napus Reveals Homoeologous Exchanges between Subgenomes.</title>
        <authorList>
            <person name="Davis J.T."/>
        </authorList>
    </citation>
    <scope>NUCLEOTIDE SEQUENCE [LARGE SCALE GENOMIC DNA]</scope>
    <source>
        <strain evidence="8">cv. Da-Ae</strain>
        <tissue evidence="7">Seedling</tissue>
    </source>
</reference>
<dbReference type="PROSITE" id="PS51292">
    <property type="entry name" value="ZF_RING_CH"/>
    <property type="match status" value="2"/>
</dbReference>
<feature type="domain" description="RING-CH-type" evidence="6">
    <location>
        <begin position="650"/>
        <end position="714"/>
    </location>
</feature>
<keyword evidence="1" id="KW-0479">Metal-binding</keyword>
<dbReference type="CDD" id="cd16495">
    <property type="entry name" value="RING_CH-C4HC3_MARCH"/>
    <property type="match status" value="2"/>
</dbReference>
<evidence type="ECO:0000256" key="4">
    <source>
        <dbReference type="SAM" id="MobiDB-lite"/>
    </source>
</evidence>
<feature type="domain" description="RING-CH-type" evidence="6">
    <location>
        <begin position="269"/>
        <end position="333"/>
    </location>
</feature>
<organism evidence="7 8">
    <name type="scientific">Brassica napus</name>
    <name type="common">Rape</name>
    <dbReference type="NCBI Taxonomy" id="3708"/>
    <lineage>
        <taxon>Eukaryota</taxon>
        <taxon>Viridiplantae</taxon>
        <taxon>Streptophyta</taxon>
        <taxon>Embryophyta</taxon>
        <taxon>Tracheophyta</taxon>
        <taxon>Spermatophyta</taxon>
        <taxon>Magnoliopsida</taxon>
        <taxon>eudicotyledons</taxon>
        <taxon>Gunneridae</taxon>
        <taxon>Pentapetalae</taxon>
        <taxon>rosids</taxon>
        <taxon>malvids</taxon>
        <taxon>Brassicales</taxon>
        <taxon>Brassicaceae</taxon>
        <taxon>Brassiceae</taxon>
        <taxon>Brassica</taxon>
    </lineage>
</organism>
<dbReference type="Pfam" id="PF12906">
    <property type="entry name" value="RINGv"/>
    <property type="match status" value="2"/>
</dbReference>
<accession>A0ABQ8D731</accession>
<name>A0ABQ8D731_BRANA</name>
<dbReference type="SUPFAM" id="SSF57850">
    <property type="entry name" value="RING/U-box"/>
    <property type="match status" value="2"/>
</dbReference>
<evidence type="ECO:0000256" key="1">
    <source>
        <dbReference type="ARBA" id="ARBA00022723"/>
    </source>
</evidence>
<evidence type="ECO:0000259" key="6">
    <source>
        <dbReference type="PROSITE" id="PS51292"/>
    </source>
</evidence>
<evidence type="ECO:0000313" key="8">
    <source>
        <dbReference type="Proteomes" id="UP000824890"/>
    </source>
</evidence>
<protein>
    <recommendedName>
        <fullName evidence="6">RING-CH-type domain-containing protein</fullName>
    </recommendedName>
</protein>
<feature type="compositionally biased region" description="Polar residues" evidence="4">
    <location>
        <begin position="131"/>
        <end position="154"/>
    </location>
</feature>
<keyword evidence="5" id="KW-0812">Transmembrane</keyword>
<dbReference type="InterPro" id="IPR013083">
    <property type="entry name" value="Znf_RING/FYVE/PHD"/>
</dbReference>
<proteinExistence type="predicted"/>
<feature type="compositionally biased region" description="Polar residues" evidence="4">
    <location>
        <begin position="474"/>
        <end position="496"/>
    </location>
</feature>
<keyword evidence="5" id="KW-0472">Membrane</keyword>
<dbReference type="Proteomes" id="UP000824890">
    <property type="component" value="Unassembled WGS sequence"/>
</dbReference>